<feature type="region of interest" description="Disordered" evidence="1">
    <location>
        <begin position="709"/>
        <end position="788"/>
    </location>
</feature>
<evidence type="ECO:0000256" key="1">
    <source>
        <dbReference type="SAM" id="MobiDB-lite"/>
    </source>
</evidence>
<dbReference type="Gene3D" id="2.60.120.920">
    <property type="match status" value="1"/>
</dbReference>
<accession>A0A504YMK7</accession>
<dbReference type="AlphaFoldDB" id="A0A504YMK7"/>
<dbReference type="Proteomes" id="UP000316759">
    <property type="component" value="Unassembled WGS sequence"/>
</dbReference>
<dbReference type="InterPro" id="IPR024964">
    <property type="entry name" value="CTLH/CRA"/>
</dbReference>
<feature type="region of interest" description="Disordered" evidence="1">
    <location>
        <begin position="1084"/>
        <end position="1151"/>
    </location>
</feature>
<feature type="compositionally biased region" description="Low complexity" evidence="1">
    <location>
        <begin position="527"/>
        <end position="557"/>
    </location>
</feature>
<dbReference type="InterPro" id="IPR013144">
    <property type="entry name" value="CRA_dom"/>
</dbReference>
<dbReference type="OrthoDB" id="25503at2759"/>
<evidence type="ECO:0000313" key="4">
    <source>
        <dbReference type="EMBL" id="TPP63162.1"/>
    </source>
</evidence>
<dbReference type="Pfam" id="PF10607">
    <property type="entry name" value="CTLH"/>
    <property type="match status" value="1"/>
</dbReference>
<dbReference type="SMART" id="SM00449">
    <property type="entry name" value="SPRY"/>
    <property type="match status" value="1"/>
</dbReference>
<feature type="region of interest" description="Disordered" evidence="1">
    <location>
        <begin position="275"/>
        <end position="339"/>
    </location>
</feature>
<dbReference type="PROSITE" id="PS50897">
    <property type="entry name" value="CTLH"/>
    <property type="match status" value="1"/>
</dbReference>
<dbReference type="InterPro" id="IPR003877">
    <property type="entry name" value="SPRY_dom"/>
</dbReference>
<protein>
    <recommendedName>
        <fullName evidence="6">Ran-binding protein 9</fullName>
    </recommendedName>
</protein>
<name>A0A504YMK7_FASGI</name>
<feature type="domain" description="B30.2/SPRY" evidence="2">
    <location>
        <begin position="22"/>
        <end position="212"/>
    </location>
</feature>
<dbReference type="InterPro" id="IPR043136">
    <property type="entry name" value="B30.2/SPRY_sf"/>
</dbReference>
<feature type="region of interest" description="Disordered" evidence="1">
    <location>
        <begin position="1048"/>
        <end position="1071"/>
    </location>
</feature>
<dbReference type="Pfam" id="PF00622">
    <property type="entry name" value="SPRY"/>
    <property type="match status" value="1"/>
</dbReference>
<dbReference type="PROSITE" id="PS50188">
    <property type="entry name" value="B302_SPRY"/>
    <property type="match status" value="1"/>
</dbReference>
<dbReference type="EMBL" id="SUNJ01005974">
    <property type="protein sequence ID" value="TPP63162.1"/>
    <property type="molecule type" value="Genomic_DNA"/>
</dbReference>
<feature type="region of interest" description="Disordered" evidence="1">
    <location>
        <begin position="1010"/>
        <end position="1029"/>
    </location>
</feature>
<evidence type="ECO:0000259" key="3">
    <source>
        <dbReference type="PROSITE" id="PS50897"/>
    </source>
</evidence>
<dbReference type="PANTHER" id="PTHR12864">
    <property type="entry name" value="RAN BINDING PROTEIN 9-RELATED"/>
    <property type="match status" value="1"/>
</dbReference>
<feature type="region of interest" description="Disordered" evidence="1">
    <location>
        <begin position="970"/>
        <end position="1000"/>
    </location>
</feature>
<evidence type="ECO:0000313" key="5">
    <source>
        <dbReference type="Proteomes" id="UP000316759"/>
    </source>
</evidence>
<feature type="compositionally biased region" description="Polar residues" evidence="1">
    <location>
        <begin position="1084"/>
        <end position="1108"/>
    </location>
</feature>
<evidence type="ECO:0008006" key="6">
    <source>
        <dbReference type="Google" id="ProtNLM"/>
    </source>
</evidence>
<dbReference type="InterPro" id="IPR001870">
    <property type="entry name" value="B30.2/SPRY"/>
</dbReference>
<feature type="domain" description="CTLH" evidence="3">
    <location>
        <begin position="361"/>
        <end position="414"/>
    </location>
</feature>
<feature type="compositionally biased region" description="Low complexity" evidence="1">
    <location>
        <begin position="924"/>
        <end position="934"/>
    </location>
</feature>
<feature type="compositionally biased region" description="Low complexity" evidence="1">
    <location>
        <begin position="1013"/>
        <end position="1029"/>
    </location>
</feature>
<dbReference type="SUPFAM" id="SSF49899">
    <property type="entry name" value="Concanavalin A-like lectins/glucanases"/>
    <property type="match status" value="1"/>
</dbReference>
<sequence>MQSAVLRSMALPLKSAPKSTLDQHIIKQLYYVAYMKGCKLPSGLASLTHHTKVGVRGDGCTAIDTRSHAIETVLPVVLRTDNPIPVYCSVYYFEVTVNVKSRAGPLAIGICSARSSLNEWPGMEISSYGYHSNNGAFYHGAKELPTAGPPFGESDVIGCGVNFVTNSVFFTKNGVFMGPISTGKKLPHPVYPCIALACPNCHVSANFGQHKFTFDIGQYIARERAVVISMAVDRKCNEQLAHVTMRNLVAAYMLHNGYLESARALGGWISKASTKGTTSQSVNGSTGADPLLHGSAVKEPPDPGDARTPGSDVGNLSSPESLGAPKPVTNGESAASRPAELGSGLKELFQWPEATELLLKRRHLRDTIRSGDYLSALEQLETHFRSLSEQDPSISFVLRCHHFIDLICNQHKRAVTTAPVISSATSSPIQRNPAQSLYHTEPPRMAQKRPNPSSSAESTPDTTLNGSCVPLITTGYPAPEPSPATRPVRPSSVVTGFQQSSRTHEHSPSSCQAPIRLRLDSAEVAANRTQNNNNNNNTINIYSSGENNNGNGNANKSSPPPTPPLSTPVPIYPPNHMCYRETPSCCPVNTLTLTSGESELDIAQPDNHVHTITDEPAKKEHRLVNSLRLGGTVEFAHFGSSVGLLESLPEQRTSLGNGVTRSKCVNIVRRGKMTSPVPGKSSPPLTTVTVTSCAEIPVDRCSTGLISPAPLSTVDFPPDSKSGHAVNRNTTARDSPVLNGCRSNGSALSSVRDGDPVCSHSNTQPVRPCSLNRAQKQPSANHPACLTGSLSNNNWSTDDVLNLVEYGRMLRTAAMELKQKNAISPSQIQLLSGAFGLIAYQDPYTSPFRRFLDSSHRDCLADAVNSAIMVHLNQPATPVLDSALTLLERSLTEDDSTLTGVRGVHFGGASGAGSLSDRLRSGSDRAISSAAARSDVTPGPNEASHSVTGPLDFTNPHRLVTHFDRLISPESPVSVGPISSRHSRPYSTPADSTHHSFFGTHSPLAEIDANQDNSLRPNDNNNSNNTNSSSASIVASSIYIPPSALVSFSSRPRQSDSSAGSTRASLSTTAASAAAQTASRILSTGSRHAFDSSRQNQPRSRHSASSTPPLAHTGSIVTSNVAGWSGTQGGNQTTRELSQSPQQRQSSVPSAAARLAVTSYLTDTHAPTGPELAGFFHPLLFID</sequence>
<dbReference type="STRING" id="46835.A0A504YMK7"/>
<feature type="compositionally biased region" description="Polar residues" evidence="1">
    <location>
        <begin position="492"/>
        <end position="501"/>
    </location>
</feature>
<feature type="compositionally biased region" description="Pro residues" evidence="1">
    <location>
        <begin position="558"/>
        <end position="567"/>
    </location>
</feature>
<feature type="region of interest" description="Disordered" evidence="1">
    <location>
        <begin position="912"/>
        <end position="954"/>
    </location>
</feature>
<dbReference type="SMART" id="SM00668">
    <property type="entry name" value="CTLH"/>
    <property type="match status" value="1"/>
</dbReference>
<gene>
    <name evidence="4" type="ORF">FGIG_08846</name>
</gene>
<comment type="caution">
    <text evidence="4">The sequence shown here is derived from an EMBL/GenBank/DDBJ whole genome shotgun (WGS) entry which is preliminary data.</text>
</comment>
<dbReference type="SMART" id="SM00757">
    <property type="entry name" value="CRA"/>
    <property type="match status" value="1"/>
</dbReference>
<keyword evidence="5" id="KW-1185">Reference proteome</keyword>
<feature type="compositionally biased region" description="Polar residues" evidence="1">
    <location>
        <begin position="275"/>
        <end position="286"/>
    </location>
</feature>
<evidence type="ECO:0000259" key="2">
    <source>
        <dbReference type="PROSITE" id="PS50188"/>
    </source>
</evidence>
<feature type="compositionally biased region" description="Low complexity" evidence="1">
    <location>
        <begin position="1138"/>
        <end position="1151"/>
    </location>
</feature>
<feature type="region of interest" description="Disordered" evidence="1">
    <location>
        <begin position="527"/>
        <end position="567"/>
    </location>
</feature>
<dbReference type="InterPro" id="IPR044736">
    <property type="entry name" value="Gid1/RanBPM/SPLA_SPRY"/>
</dbReference>
<proteinExistence type="predicted"/>
<dbReference type="InterPro" id="IPR013320">
    <property type="entry name" value="ConA-like_dom_sf"/>
</dbReference>
<dbReference type="CDD" id="cd12885">
    <property type="entry name" value="SPRY_RanBP_like"/>
    <property type="match status" value="1"/>
</dbReference>
<feature type="region of interest" description="Disordered" evidence="1">
    <location>
        <begin position="421"/>
        <end position="513"/>
    </location>
</feature>
<dbReference type="InterPro" id="IPR050618">
    <property type="entry name" value="Ubq-SigPath_Reg"/>
</dbReference>
<feature type="compositionally biased region" description="Polar residues" evidence="1">
    <location>
        <begin position="421"/>
        <end position="438"/>
    </location>
</feature>
<organism evidence="4 5">
    <name type="scientific">Fasciola gigantica</name>
    <name type="common">Giant liver fluke</name>
    <dbReference type="NCBI Taxonomy" id="46835"/>
    <lineage>
        <taxon>Eukaryota</taxon>
        <taxon>Metazoa</taxon>
        <taxon>Spiralia</taxon>
        <taxon>Lophotrochozoa</taxon>
        <taxon>Platyhelminthes</taxon>
        <taxon>Trematoda</taxon>
        <taxon>Digenea</taxon>
        <taxon>Plagiorchiida</taxon>
        <taxon>Echinostomata</taxon>
        <taxon>Echinostomatoidea</taxon>
        <taxon>Fasciolidae</taxon>
        <taxon>Fasciola</taxon>
    </lineage>
</organism>
<dbReference type="InterPro" id="IPR006595">
    <property type="entry name" value="CTLH_C"/>
</dbReference>
<feature type="compositionally biased region" description="Polar residues" evidence="1">
    <location>
        <begin position="450"/>
        <end position="466"/>
    </location>
</feature>
<reference evidence="4 5" key="1">
    <citation type="submission" date="2019-04" db="EMBL/GenBank/DDBJ databases">
        <title>Annotation for the trematode Fasciola gigantica.</title>
        <authorList>
            <person name="Choi Y.-J."/>
        </authorList>
    </citation>
    <scope>NUCLEOTIDE SEQUENCE [LARGE SCALE GENOMIC DNA]</scope>
    <source>
        <strain evidence="4">Uganda_cow_1</strain>
    </source>
</reference>